<evidence type="ECO:0000313" key="3">
    <source>
        <dbReference type="EMBL" id="OMJ70263.1"/>
    </source>
</evidence>
<comment type="caution">
    <text evidence="3">The sequence shown here is derived from an EMBL/GenBank/DDBJ whole genome shotgun (WGS) entry which is preliminary data.</text>
</comment>
<feature type="domain" description="Coenzyme PQQ synthesis protein F-like C-terminal lobe" evidence="2">
    <location>
        <begin position="82"/>
        <end position="180"/>
    </location>
</feature>
<dbReference type="InterPro" id="IPR054734">
    <property type="entry name" value="PqqF-like_C_4"/>
</dbReference>
<dbReference type="InterPro" id="IPR011249">
    <property type="entry name" value="Metalloenz_LuxS/M16"/>
</dbReference>
<dbReference type="Proteomes" id="UP000187209">
    <property type="component" value="Unassembled WGS sequence"/>
</dbReference>
<accession>A0A1R2B0E1</accession>
<dbReference type="Pfam" id="PF22456">
    <property type="entry name" value="PqqF-like_C_4"/>
    <property type="match status" value="1"/>
</dbReference>
<evidence type="ECO:0000313" key="4">
    <source>
        <dbReference type="Proteomes" id="UP000187209"/>
    </source>
</evidence>
<name>A0A1R2B0E1_9CILI</name>
<keyword evidence="4" id="KW-1185">Reference proteome</keyword>
<evidence type="ECO:0000259" key="2">
    <source>
        <dbReference type="Pfam" id="PF22456"/>
    </source>
</evidence>
<evidence type="ECO:0000256" key="1">
    <source>
        <dbReference type="ARBA" id="ARBA00022723"/>
    </source>
</evidence>
<dbReference type="Gene3D" id="3.30.830.10">
    <property type="entry name" value="Metalloenzyme, LuxS/M16 peptidase-like"/>
    <property type="match status" value="1"/>
</dbReference>
<dbReference type="InterPro" id="IPR050626">
    <property type="entry name" value="Peptidase_M16"/>
</dbReference>
<dbReference type="EMBL" id="MPUH01001105">
    <property type="protein sequence ID" value="OMJ70263.1"/>
    <property type="molecule type" value="Genomic_DNA"/>
</dbReference>
<dbReference type="GO" id="GO:0046872">
    <property type="term" value="F:metal ion binding"/>
    <property type="evidence" value="ECO:0007669"/>
    <property type="project" value="UniProtKB-KW"/>
</dbReference>
<keyword evidence="1" id="KW-0479">Metal-binding</keyword>
<dbReference type="PANTHER" id="PTHR43690">
    <property type="entry name" value="NARDILYSIN"/>
    <property type="match status" value="1"/>
</dbReference>
<dbReference type="PANTHER" id="PTHR43690:SF18">
    <property type="entry name" value="INSULIN-DEGRADING ENZYME-RELATED"/>
    <property type="match status" value="1"/>
</dbReference>
<proteinExistence type="predicted"/>
<sequence length="271" mass="31822">MGNLTESTALTIAETCLTKFTEAKIPEFLKESEFITVRITKIPRGIEMYEEKLTDENNTNSAVVLQIQLGPETPEDECLIYLIENFIEEPFFDILRTKEQLGYIVSSYSQKLRGIFNFMFLIQSSTHPPSHLFTRINAFLITTYEDLKNLNEKQFLKLKKSTKESTMKKDLSLQEEFHRFKYEIDSAALNFLRKKKLKETLVGINKEMVVEFFRKKFVEDMRVLKISLISKNFVEVDKETKGQQKLYGGLGEFRRAHGLWKQVNVRRIYKK</sequence>
<dbReference type="SUPFAM" id="SSF63411">
    <property type="entry name" value="LuxS/MPP-like metallohydrolase"/>
    <property type="match status" value="1"/>
</dbReference>
<dbReference type="AlphaFoldDB" id="A0A1R2B0E1"/>
<gene>
    <name evidence="3" type="ORF">SteCoe_31797</name>
</gene>
<protein>
    <recommendedName>
        <fullName evidence="2">Coenzyme PQQ synthesis protein F-like C-terminal lobe domain-containing protein</fullName>
    </recommendedName>
</protein>
<organism evidence="3 4">
    <name type="scientific">Stentor coeruleus</name>
    <dbReference type="NCBI Taxonomy" id="5963"/>
    <lineage>
        <taxon>Eukaryota</taxon>
        <taxon>Sar</taxon>
        <taxon>Alveolata</taxon>
        <taxon>Ciliophora</taxon>
        <taxon>Postciliodesmatophora</taxon>
        <taxon>Heterotrichea</taxon>
        <taxon>Heterotrichida</taxon>
        <taxon>Stentoridae</taxon>
        <taxon>Stentor</taxon>
    </lineage>
</organism>
<dbReference type="OrthoDB" id="952271at2759"/>
<reference evidence="3 4" key="1">
    <citation type="submission" date="2016-11" db="EMBL/GenBank/DDBJ databases">
        <title>The macronuclear genome of Stentor coeruleus: a giant cell with tiny introns.</title>
        <authorList>
            <person name="Slabodnick M."/>
            <person name="Ruby J.G."/>
            <person name="Reiff S.B."/>
            <person name="Swart E.C."/>
            <person name="Gosai S."/>
            <person name="Prabakaran S."/>
            <person name="Witkowska E."/>
            <person name="Larue G.E."/>
            <person name="Fisher S."/>
            <person name="Freeman R.M."/>
            <person name="Gunawardena J."/>
            <person name="Chu W."/>
            <person name="Stover N.A."/>
            <person name="Gregory B.D."/>
            <person name="Nowacki M."/>
            <person name="Derisi J."/>
            <person name="Roy S.W."/>
            <person name="Marshall W.F."/>
            <person name="Sood P."/>
        </authorList>
    </citation>
    <scope>NUCLEOTIDE SEQUENCE [LARGE SCALE GENOMIC DNA]</scope>
    <source>
        <strain evidence="3">WM001</strain>
    </source>
</reference>